<evidence type="ECO:0000313" key="2">
    <source>
        <dbReference type="Proteomes" id="UP000190074"/>
    </source>
</evidence>
<sequence>MSLMAIPVIWYPEYLRESAEKLHSLEKRLRLHENMRRSMPEDKARAGDMDIRNKFFEIVEDCEFGRISSDSPLRHLVSWADGELTPGLLCIVSDLFADMARSLEYAHAAAAHAVSRRVNMLDS</sequence>
<organism evidence="1 2">
    <name type="scientific">Mycobacteroides abscessus subsp. massiliense</name>
    <dbReference type="NCBI Taxonomy" id="1962118"/>
    <lineage>
        <taxon>Bacteria</taxon>
        <taxon>Bacillati</taxon>
        <taxon>Actinomycetota</taxon>
        <taxon>Actinomycetes</taxon>
        <taxon>Mycobacteriales</taxon>
        <taxon>Mycobacteriaceae</taxon>
        <taxon>Mycobacteroides</taxon>
        <taxon>Mycobacteroides abscessus</taxon>
    </lineage>
</organism>
<accession>A0A1U0V2W5</accession>
<dbReference type="EMBL" id="FVGW01000004">
    <property type="protein sequence ID" value="SKM04056.1"/>
    <property type="molecule type" value="Genomic_DNA"/>
</dbReference>
<gene>
    <name evidence="1" type="ORF">SAMEA2259716_02392</name>
</gene>
<name>A0A1U0V2W5_9MYCO</name>
<proteinExistence type="predicted"/>
<dbReference type="Proteomes" id="UP000190074">
    <property type="component" value="Unassembled WGS sequence"/>
</dbReference>
<protein>
    <submittedName>
        <fullName evidence="1">Uncharacterized protein</fullName>
    </submittedName>
</protein>
<dbReference type="AlphaFoldDB" id="A0A1U0V2W5"/>
<evidence type="ECO:0000313" key="1">
    <source>
        <dbReference type="EMBL" id="SKM04056.1"/>
    </source>
</evidence>
<reference evidence="1 2" key="1">
    <citation type="submission" date="2016-11" db="EMBL/GenBank/DDBJ databases">
        <authorList>
            <consortium name="Pathogen Informatics"/>
        </authorList>
    </citation>
    <scope>NUCLEOTIDE SEQUENCE [LARGE SCALE GENOMIC DNA]</scope>
    <source>
        <strain evidence="1 2">911</strain>
    </source>
</reference>